<organism evidence="1 2">
    <name type="scientific">Hyalomma asiaticum</name>
    <name type="common">Tick</name>
    <dbReference type="NCBI Taxonomy" id="266040"/>
    <lineage>
        <taxon>Eukaryota</taxon>
        <taxon>Metazoa</taxon>
        <taxon>Ecdysozoa</taxon>
        <taxon>Arthropoda</taxon>
        <taxon>Chelicerata</taxon>
        <taxon>Arachnida</taxon>
        <taxon>Acari</taxon>
        <taxon>Parasitiformes</taxon>
        <taxon>Ixodida</taxon>
        <taxon>Ixodoidea</taxon>
        <taxon>Ixodidae</taxon>
        <taxon>Hyalomminae</taxon>
        <taxon>Hyalomma</taxon>
    </lineage>
</organism>
<protein>
    <submittedName>
        <fullName evidence="1">Uncharacterized protein</fullName>
    </submittedName>
</protein>
<sequence>MTKYLGAVKYACGTGVKTFSGRLTPRPAHLTPNAVEAREKPQKEKKKKSSVSVSTSAALVDEKLFDRSSDRSKQLRPDVERQLGSFPKVLRRHSMGVAAATLGALITPQGARHTGLIYEQGEKPLAGNAKTSSTPMHVQFFQHKDSSERRCVTLLR</sequence>
<proteinExistence type="predicted"/>
<keyword evidence="2" id="KW-1185">Reference proteome</keyword>
<dbReference type="EMBL" id="CM023490">
    <property type="protein sequence ID" value="KAH6943346.1"/>
    <property type="molecule type" value="Genomic_DNA"/>
</dbReference>
<evidence type="ECO:0000313" key="2">
    <source>
        <dbReference type="Proteomes" id="UP000821845"/>
    </source>
</evidence>
<name>A0ACB7TAR8_HYAAI</name>
<evidence type="ECO:0000313" key="1">
    <source>
        <dbReference type="EMBL" id="KAH6943346.1"/>
    </source>
</evidence>
<comment type="caution">
    <text evidence="1">The sequence shown here is derived from an EMBL/GenBank/DDBJ whole genome shotgun (WGS) entry which is preliminary data.</text>
</comment>
<dbReference type="Proteomes" id="UP000821845">
    <property type="component" value="Chromosome 10"/>
</dbReference>
<gene>
    <name evidence="1" type="ORF">HPB50_020216</name>
</gene>
<accession>A0ACB7TAR8</accession>
<reference evidence="1" key="1">
    <citation type="submission" date="2020-05" db="EMBL/GenBank/DDBJ databases">
        <title>Large-scale comparative analyses of tick genomes elucidate their genetic diversity and vector capacities.</title>
        <authorList>
            <person name="Jia N."/>
            <person name="Wang J."/>
            <person name="Shi W."/>
            <person name="Du L."/>
            <person name="Sun Y."/>
            <person name="Zhan W."/>
            <person name="Jiang J."/>
            <person name="Wang Q."/>
            <person name="Zhang B."/>
            <person name="Ji P."/>
            <person name="Sakyi L.B."/>
            <person name="Cui X."/>
            <person name="Yuan T."/>
            <person name="Jiang B."/>
            <person name="Yang W."/>
            <person name="Lam T.T.-Y."/>
            <person name="Chang Q."/>
            <person name="Ding S."/>
            <person name="Wang X."/>
            <person name="Zhu J."/>
            <person name="Ruan X."/>
            <person name="Zhao L."/>
            <person name="Wei J."/>
            <person name="Que T."/>
            <person name="Du C."/>
            <person name="Cheng J."/>
            <person name="Dai P."/>
            <person name="Han X."/>
            <person name="Huang E."/>
            <person name="Gao Y."/>
            <person name="Liu J."/>
            <person name="Shao H."/>
            <person name="Ye R."/>
            <person name="Li L."/>
            <person name="Wei W."/>
            <person name="Wang X."/>
            <person name="Wang C."/>
            <person name="Yang T."/>
            <person name="Huo Q."/>
            <person name="Li W."/>
            <person name="Guo W."/>
            <person name="Chen H."/>
            <person name="Zhou L."/>
            <person name="Ni X."/>
            <person name="Tian J."/>
            <person name="Zhou Y."/>
            <person name="Sheng Y."/>
            <person name="Liu T."/>
            <person name="Pan Y."/>
            <person name="Xia L."/>
            <person name="Li J."/>
            <person name="Zhao F."/>
            <person name="Cao W."/>
        </authorList>
    </citation>
    <scope>NUCLEOTIDE SEQUENCE</scope>
    <source>
        <strain evidence="1">Hyas-2018</strain>
    </source>
</reference>